<keyword evidence="1" id="KW-0472">Membrane</keyword>
<dbReference type="EMBL" id="BOOA01000007">
    <property type="protein sequence ID" value="GIH22982.1"/>
    <property type="molecule type" value="Genomic_DNA"/>
</dbReference>
<organism evidence="2 3">
    <name type="scientific">Acrocarpospora phusangensis</name>
    <dbReference type="NCBI Taxonomy" id="1070424"/>
    <lineage>
        <taxon>Bacteria</taxon>
        <taxon>Bacillati</taxon>
        <taxon>Actinomycetota</taxon>
        <taxon>Actinomycetes</taxon>
        <taxon>Streptosporangiales</taxon>
        <taxon>Streptosporangiaceae</taxon>
        <taxon>Acrocarpospora</taxon>
    </lineage>
</organism>
<keyword evidence="3" id="KW-1185">Reference proteome</keyword>
<feature type="transmembrane region" description="Helical" evidence="1">
    <location>
        <begin position="80"/>
        <end position="101"/>
    </location>
</feature>
<name>A0A919UM64_9ACTN</name>
<dbReference type="InterPro" id="IPR021235">
    <property type="entry name" value="DUF2637"/>
</dbReference>
<accession>A0A919UM64</accession>
<gene>
    <name evidence="2" type="ORF">Aph01nite_12920</name>
</gene>
<evidence type="ECO:0000313" key="3">
    <source>
        <dbReference type="Proteomes" id="UP000640052"/>
    </source>
</evidence>
<evidence type="ECO:0008006" key="4">
    <source>
        <dbReference type="Google" id="ProtNLM"/>
    </source>
</evidence>
<reference evidence="2" key="1">
    <citation type="submission" date="2021-01" db="EMBL/GenBank/DDBJ databases">
        <title>Whole genome shotgun sequence of Acrocarpospora phusangensis NBRC 108782.</title>
        <authorList>
            <person name="Komaki H."/>
            <person name="Tamura T."/>
        </authorList>
    </citation>
    <scope>NUCLEOTIDE SEQUENCE</scope>
    <source>
        <strain evidence="2">NBRC 108782</strain>
    </source>
</reference>
<feature type="transmembrane region" description="Helical" evidence="1">
    <location>
        <begin position="12"/>
        <end position="30"/>
    </location>
</feature>
<evidence type="ECO:0000256" key="1">
    <source>
        <dbReference type="SAM" id="Phobius"/>
    </source>
</evidence>
<dbReference type="AlphaFoldDB" id="A0A919UM64"/>
<evidence type="ECO:0000313" key="2">
    <source>
        <dbReference type="EMBL" id="GIH22982.1"/>
    </source>
</evidence>
<keyword evidence="1" id="KW-0812">Transmembrane</keyword>
<dbReference type="RefSeq" id="WP_204039803.1">
    <property type="nucleotide sequence ID" value="NZ_BOOA01000007.1"/>
</dbReference>
<sequence>MTNPRPAMSPATRRFAFTVISVIAAVAAYVSFRHQFGLAIAAKEPPEVAWTLPVLIDGMIAMASLVMLDTSKRGQAAPWLARLTLAAGALATLAANVAHGWSGGWESRLISAVAPLVLVVAYELLMGMLRRGAIVAESAISGPPADQPSVPIADVPVLTPAVPRTASEAARAAYEASITEGKPISERGLGDRFNLTRPQARQTIGHVVIEAVAADLSGQLGMPQADRVASQYGVSLKRAGELIAAAVEGRAETPVPESADGGLVAGPTPGEVLRERYAAVNGTGRRDG</sequence>
<dbReference type="Pfam" id="PF10935">
    <property type="entry name" value="DUF2637"/>
    <property type="match status" value="1"/>
</dbReference>
<protein>
    <recommendedName>
        <fullName evidence="4">DUF2637 domain-containing protein</fullName>
    </recommendedName>
</protein>
<proteinExistence type="predicted"/>
<keyword evidence="1" id="KW-1133">Transmembrane helix</keyword>
<feature type="transmembrane region" description="Helical" evidence="1">
    <location>
        <begin position="107"/>
        <end position="125"/>
    </location>
</feature>
<dbReference type="Proteomes" id="UP000640052">
    <property type="component" value="Unassembled WGS sequence"/>
</dbReference>
<feature type="transmembrane region" description="Helical" evidence="1">
    <location>
        <begin position="50"/>
        <end position="68"/>
    </location>
</feature>
<comment type="caution">
    <text evidence="2">The sequence shown here is derived from an EMBL/GenBank/DDBJ whole genome shotgun (WGS) entry which is preliminary data.</text>
</comment>